<name>R7Z1E4_CONA1</name>
<dbReference type="GeneID" id="19904296"/>
<dbReference type="STRING" id="1168221.R7Z1E4"/>
<feature type="region of interest" description="Disordered" evidence="4">
    <location>
        <begin position="1"/>
        <end position="86"/>
    </location>
</feature>
<dbReference type="PANTHER" id="PTHR28263">
    <property type="entry name" value="GOLGI TO ER TRAFFIC PROTEIN 2"/>
    <property type="match status" value="1"/>
</dbReference>
<sequence>MDSPSDSPASAAEETPGQRQARLRRERRNAKIQAGGSARLQAITSLSGRPPPADDFPSQSQPASTTPQPKPRPAPSAHDDPDEVDISQHFYTPTSRALTPQPPPDFNPFGAAFPQPNNGSATANAGAEDPMLRMMQQILGGSGGAPGDGGLPPGLADMFGALGGQSEQTQPPATSSAAIWRVVHAVFSLVLGLYVALFSSFTGSKFSRSQTVDGATDVVGPRLFWLFATAEVVLQSSRYFLERGQLPASGLLGTISRALPEPYGGYVRVVGRYSVIYSTIVADAMVLVFVLGCVAWLRGNIEA</sequence>
<dbReference type="AlphaFoldDB" id="R7Z1E4"/>
<dbReference type="EMBL" id="JH767590">
    <property type="protein sequence ID" value="EON67731.1"/>
    <property type="molecule type" value="Genomic_DNA"/>
</dbReference>
<gene>
    <name evidence="6" type="ORF">W97_06985</name>
</gene>
<reference evidence="7" key="1">
    <citation type="submission" date="2012-06" db="EMBL/GenBank/DDBJ databases">
        <title>The genome sequence of Coniosporium apollinis CBS 100218.</title>
        <authorList>
            <consortium name="The Broad Institute Genome Sequencing Platform"/>
            <person name="Cuomo C."/>
            <person name="Gorbushina A."/>
            <person name="Noack S."/>
            <person name="Walker B."/>
            <person name="Young S.K."/>
            <person name="Zeng Q."/>
            <person name="Gargeya S."/>
            <person name="Fitzgerald M."/>
            <person name="Haas B."/>
            <person name="Abouelleil A."/>
            <person name="Alvarado L."/>
            <person name="Arachchi H.M."/>
            <person name="Berlin A.M."/>
            <person name="Chapman S.B."/>
            <person name="Goldberg J."/>
            <person name="Griggs A."/>
            <person name="Gujja S."/>
            <person name="Hansen M."/>
            <person name="Howarth C."/>
            <person name="Imamovic A."/>
            <person name="Larimer J."/>
            <person name="McCowan C."/>
            <person name="Montmayeur A."/>
            <person name="Murphy C."/>
            <person name="Neiman D."/>
            <person name="Pearson M."/>
            <person name="Priest M."/>
            <person name="Roberts A."/>
            <person name="Saif S."/>
            <person name="Shea T."/>
            <person name="Sisk P."/>
            <person name="Sykes S."/>
            <person name="Wortman J."/>
            <person name="Nusbaum C."/>
            <person name="Birren B."/>
        </authorList>
    </citation>
    <scope>NUCLEOTIDE SEQUENCE [LARGE SCALE GENOMIC DNA]</scope>
    <source>
        <strain evidence="7">CBS 100218</strain>
    </source>
</reference>
<keyword evidence="1 5" id="KW-0812">Transmembrane</keyword>
<dbReference type="OrthoDB" id="5393181at2759"/>
<feature type="compositionally biased region" description="Low complexity" evidence="4">
    <location>
        <begin position="1"/>
        <end position="12"/>
    </location>
</feature>
<dbReference type="eggNOG" id="ENOG502S1RY">
    <property type="taxonomic scope" value="Eukaryota"/>
</dbReference>
<keyword evidence="7" id="KW-1185">Reference proteome</keyword>
<keyword evidence="2 5" id="KW-1133">Transmembrane helix</keyword>
<feature type="compositionally biased region" description="Basic residues" evidence="4">
    <location>
        <begin position="21"/>
        <end position="30"/>
    </location>
</feature>
<feature type="transmembrane region" description="Helical" evidence="5">
    <location>
        <begin position="178"/>
        <end position="198"/>
    </location>
</feature>
<dbReference type="InterPro" id="IPR028143">
    <property type="entry name" value="Get2/sif1"/>
</dbReference>
<feature type="compositionally biased region" description="Polar residues" evidence="4">
    <location>
        <begin position="57"/>
        <end position="67"/>
    </location>
</feature>
<accession>R7Z1E4</accession>
<evidence type="ECO:0000256" key="1">
    <source>
        <dbReference type="ARBA" id="ARBA00022692"/>
    </source>
</evidence>
<proteinExistence type="predicted"/>
<dbReference type="Pfam" id="PF08690">
    <property type="entry name" value="GET2"/>
    <property type="match status" value="1"/>
</dbReference>
<protein>
    <recommendedName>
        <fullName evidence="8">Golgi to ER traffic protein 2</fullName>
    </recommendedName>
</protein>
<dbReference type="GO" id="GO:0006890">
    <property type="term" value="P:retrograde vesicle-mediated transport, Golgi to endoplasmic reticulum"/>
    <property type="evidence" value="ECO:0007669"/>
    <property type="project" value="TreeGrafter"/>
</dbReference>
<dbReference type="Proteomes" id="UP000016924">
    <property type="component" value="Unassembled WGS sequence"/>
</dbReference>
<organism evidence="6 7">
    <name type="scientific">Coniosporium apollinis (strain CBS 100218)</name>
    <name type="common">Rock-inhabiting black yeast</name>
    <dbReference type="NCBI Taxonomy" id="1168221"/>
    <lineage>
        <taxon>Eukaryota</taxon>
        <taxon>Fungi</taxon>
        <taxon>Dikarya</taxon>
        <taxon>Ascomycota</taxon>
        <taxon>Pezizomycotina</taxon>
        <taxon>Dothideomycetes</taxon>
        <taxon>Dothideomycetes incertae sedis</taxon>
        <taxon>Coniosporium</taxon>
    </lineage>
</organism>
<evidence type="ECO:0000256" key="5">
    <source>
        <dbReference type="SAM" id="Phobius"/>
    </source>
</evidence>
<evidence type="ECO:0008006" key="8">
    <source>
        <dbReference type="Google" id="ProtNLM"/>
    </source>
</evidence>
<evidence type="ECO:0000313" key="6">
    <source>
        <dbReference type="EMBL" id="EON67731.1"/>
    </source>
</evidence>
<evidence type="ECO:0000256" key="4">
    <source>
        <dbReference type="SAM" id="MobiDB-lite"/>
    </source>
</evidence>
<dbReference type="OMA" id="MRYGQIF"/>
<evidence type="ECO:0000256" key="3">
    <source>
        <dbReference type="ARBA" id="ARBA00023136"/>
    </source>
</evidence>
<evidence type="ECO:0000256" key="2">
    <source>
        <dbReference type="ARBA" id="ARBA00022989"/>
    </source>
</evidence>
<dbReference type="HOGENOM" id="CLU_819228_0_0_1"/>
<dbReference type="PANTHER" id="PTHR28263:SF1">
    <property type="entry name" value="GOLGI TO ER TRAFFIC PROTEIN 2"/>
    <property type="match status" value="1"/>
</dbReference>
<keyword evidence="3 5" id="KW-0472">Membrane</keyword>
<dbReference type="RefSeq" id="XP_007783048.1">
    <property type="nucleotide sequence ID" value="XM_007784858.1"/>
</dbReference>
<feature type="transmembrane region" description="Helical" evidence="5">
    <location>
        <begin position="275"/>
        <end position="297"/>
    </location>
</feature>
<evidence type="ECO:0000313" key="7">
    <source>
        <dbReference type="Proteomes" id="UP000016924"/>
    </source>
</evidence>